<gene>
    <name evidence="2" type="ORF">PQJ61_06870</name>
</gene>
<dbReference type="Proteomes" id="UP001221217">
    <property type="component" value="Unassembled WGS sequence"/>
</dbReference>
<comment type="caution">
    <text evidence="2">The sequence shown here is derived from an EMBL/GenBank/DDBJ whole genome shotgun (WGS) entry which is preliminary data.</text>
</comment>
<dbReference type="AlphaFoldDB" id="A0AAJ1IC43"/>
<evidence type="ECO:0000259" key="1">
    <source>
        <dbReference type="Pfam" id="PF12705"/>
    </source>
</evidence>
<name>A0AAJ1IC43_9SPIO</name>
<proteinExistence type="predicted"/>
<dbReference type="SUPFAM" id="SSF52540">
    <property type="entry name" value="P-loop containing nucleoside triphosphate hydrolases"/>
    <property type="match status" value="1"/>
</dbReference>
<evidence type="ECO:0000313" key="3">
    <source>
        <dbReference type="Proteomes" id="UP001221217"/>
    </source>
</evidence>
<dbReference type="Gene3D" id="3.90.320.10">
    <property type="match status" value="1"/>
</dbReference>
<evidence type="ECO:0000313" key="2">
    <source>
        <dbReference type="EMBL" id="MDC7226469.1"/>
    </source>
</evidence>
<dbReference type="Pfam" id="PF12705">
    <property type="entry name" value="PDDEXK_1"/>
    <property type="match status" value="1"/>
</dbReference>
<organism evidence="2 3">
    <name type="scientific">Candidatus Thalassospirochaeta sargassi</name>
    <dbReference type="NCBI Taxonomy" id="3119039"/>
    <lineage>
        <taxon>Bacteria</taxon>
        <taxon>Pseudomonadati</taxon>
        <taxon>Spirochaetota</taxon>
        <taxon>Spirochaetia</taxon>
        <taxon>Spirochaetales</taxon>
        <taxon>Spirochaetaceae</taxon>
        <taxon>Candidatus Thalassospirochaeta</taxon>
    </lineage>
</organism>
<dbReference type="InterPro" id="IPR011604">
    <property type="entry name" value="PDDEXK-like_dom_sf"/>
</dbReference>
<dbReference type="InterPro" id="IPR038726">
    <property type="entry name" value="PDDEXK_AddAB-type"/>
</dbReference>
<feature type="domain" description="PD-(D/E)XK endonuclease-like" evidence="1">
    <location>
        <begin position="640"/>
        <end position="911"/>
    </location>
</feature>
<reference evidence="2 3" key="1">
    <citation type="submission" date="2022-12" db="EMBL/GenBank/DDBJ databases">
        <title>Metagenome assembled genome from gulf of manar.</title>
        <authorList>
            <person name="Kohli P."/>
            <person name="Pk S."/>
            <person name="Venkata Ramana C."/>
            <person name="Sasikala C."/>
        </authorList>
    </citation>
    <scope>NUCLEOTIDE SEQUENCE [LARGE SCALE GENOMIC DNA]</scope>
    <source>
        <strain evidence="2">JB008</strain>
    </source>
</reference>
<accession>A0AAJ1IC43</accession>
<dbReference type="EMBL" id="JAQQAL010000011">
    <property type="protein sequence ID" value="MDC7226469.1"/>
    <property type="molecule type" value="Genomic_DNA"/>
</dbReference>
<protein>
    <submittedName>
        <fullName evidence="2">PD-(D/E)XK nuclease family protein</fullName>
    </submittedName>
</protein>
<sequence length="921" mass="104329">MISVTNLIIKEKSGNAVFVFPSEAAAASRRKEFLDVTGKRAVKNSRFLSWDRFKEQITLHDRADKPVNSLLRRLFAADIIRRNSEKQLFTTLIPVEYRHHAQAFTETVYRVLPELEQLIRSIQNGPGVLNPALTADYTALYHEYRNFMAANRLFEPSWELPELKKLGNDYYIICPEIIEDFSEYEILLKKAGCRFLHRTEAADTVAIRQFENSVIETDTVLNEISSLLSSGVHHSAIAVTAADESTAELLMSKAGLREIPVNRSSGKPLSEYPAGRLPGLIRSCWSSGFSITSMKELLLYRAFVWKESETAEDLIRFGIENRCLKNLSRMPSGDVWAARLKTVRISSREEAEWEVRKKMLDFYKKLRSSIEKITSAASFVELSRAFQIFVGTFLDTEVENWNSDCEQIFQRSREVLASLRETETQLEKIAVQDPLGIWIDILGEKIYVQQQSAEALTLFPYRVSALINPMYHFVIGLSHEASTVSSTLFPFLTDQQRRDIGAAENNMTNDFIAVYGESGGTVRFSCAAETPNGTALPPGFFISSGKIERPKSVEMGDDFFKDPVQAENRWWERACRAGFKIKEAGALPVLTKTQLAGFEYASSVYMSGKDFDAAEQCFPPGREVENIVAALSDDDGMFRASATLLNSWKECRFAMMLNYALGIGEDEYTLRPEDPWGAGNVMHDVFFDFFSSLNQTGEPFRLAGNSERYAELIKASVNRVFSDWESRKNYFFGPSWTALRRKIMAELSGFPEAEAEYYDGFTAERLEEWLEFILEEQRIRVFGKVDRISTGSEGSVIVDYKKSWKKKTRVKFISEDDKGELLPPLIGYQLPLYILLAGKNGVKVAASSYYSIAGGCHFPVSGDGGVLTDDDVERLCRLTLSEIIRMAEESRKGDFTAAERCDGCGFRAVCRKRFNLRWTNR</sequence>
<dbReference type="InterPro" id="IPR027417">
    <property type="entry name" value="P-loop_NTPase"/>
</dbReference>